<comment type="caution">
    <text evidence="5">The sequence shown here is derived from an EMBL/GenBank/DDBJ whole genome shotgun (WGS) entry which is preliminary data.</text>
</comment>
<evidence type="ECO:0000256" key="1">
    <source>
        <dbReference type="ARBA" id="ARBA00022729"/>
    </source>
</evidence>
<dbReference type="Pfam" id="PF03968">
    <property type="entry name" value="LptD_N"/>
    <property type="match status" value="1"/>
</dbReference>
<evidence type="ECO:0000313" key="5">
    <source>
        <dbReference type="EMBL" id="GLS02274.1"/>
    </source>
</evidence>
<feature type="chain" id="PRO_5046024374" description="Organic solvent tolerance-like N-terminal domain-containing protein" evidence="3">
    <location>
        <begin position="24"/>
        <end position="165"/>
    </location>
</feature>
<feature type="signal peptide" evidence="3">
    <location>
        <begin position="1"/>
        <end position="23"/>
    </location>
</feature>
<name>A0ABQ6BR33_9CAUL</name>
<feature type="compositionally biased region" description="Gly residues" evidence="2">
    <location>
        <begin position="145"/>
        <end position="154"/>
    </location>
</feature>
<evidence type="ECO:0000256" key="2">
    <source>
        <dbReference type="SAM" id="MobiDB-lite"/>
    </source>
</evidence>
<feature type="region of interest" description="Disordered" evidence="2">
    <location>
        <begin position="142"/>
        <end position="165"/>
    </location>
</feature>
<organism evidence="5 6">
    <name type="scientific">Brevundimonas denitrificans</name>
    <dbReference type="NCBI Taxonomy" id="1443434"/>
    <lineage>
        <taxon>Bacteria</taxon>
        <taxon>Pseudomonadati</taxon>
        <taxon>Pseudomonadota</taxon>
        <taxon>Alphaproteobacteria</taxon>
        <taxon>Caulobacterales</taxon>
        <taxon>Caulobacteraceae</taxon>
        <taxon>Brevundimonas</taxon>
    </lineage>
</organism>
<keyword evidence="1 3" id="KW-0732">Signal</keyword>
<protein>
    <recommendedName>
        <fullName evidence="4">Organic solvent tolerance-like N-terminal domain-containing protein</fullName>
    </recommendedName>
</protein>
<dbReference type="RefSeq" id="WP_284223153.1">
    <property type="nucleotide sequence ID" value="NZ_BSOY01000059.1"/>
</dbReference>
<proteinExistence type="predicted"/>
<sequence>MTRTLGMAAVVLTVLAMPATGGAQTAAPAVQAGGGAVSFGADGGEYTSTGIALRGRAEVVQGQNRLRADSINGTIVSGDLTRVEASGNVYFVTPDQTIRGDRAVYTFATDEVVVTGDVILTQGQNVLTGGRLVYNTRTESARMEGGAGSSGGRIRGVFYPERSGN</sequence>
<gene>
    <name evidence="5" type="ORF">GCM10007859_22970</name>
</gene>
<reference evidence="6" key="1">
    <citation type="journal article" date="2019" name="Int. J. Syst. Evol. Microbiol.">
        <title>The Global Catalogue of Microorganisms (GCM) 10K type strain sequencing project: providing services to taxonomists for standard genome sequencing and annotation.</title>
        <authorList>
            <consortium name="The Broad Institute Genomics Platform"/>
            <consortium name="The Broad Institute Genome Sequencing Center for Infectious Disease"/>
            <person name="Wu L."/>
            <person name="Ma J."/>
        </authorList>
    </citation>
    <scope>NUCLEOTIDE SEQUENCE [LARGE SCALE GENOMIC DNA]</scope>
    <source>
        <strain evidence="6">NBRC 110107</strain>
    </source>
</reference>
<dbReference type="EMBL" id="BSOY01000059">
    <property type="protein sequence ID" value="GLS02274.1"/>
    <property type="molecule type" value="Genomic_DNA"/>
</dbReference>
<dbReference type="PANTHER" id="PTHR36504:SF1">
    <property type="entry name" value="LIPOPOLYSACCHARIDE EXPORT SYSTEM PROTEIN LPTA"/>
    <property type="match status" value="1"/>
</dbReference>
<keyword evidence="6" id="KW-1185">Reference proteome</keyword>
<dbReference type="Proteomes" id="UP001156921">
    <property type="component" value="Unassembled WGS sequence"/>
</dbReference>
<dbReference type="InterPro" id="IPR005653">
    <property type="entry name" value="OstA-like_N"/>
</dbReference>
<dbReference type="Gene3D" id="2.60.450.10">
    <property type="entry name" value="Lipopolysaccharide (LPS) transport protein A like domain"/>
    <property type="match status" value="1"/>
</dbReference>
<accession>A0ABQ6BR33</accession>
<evidence type="ECO:0000259" key="4">
    <source>
        <dbReference type="Pfam" id="PF03968"/>
    </source>
</evidence>
<feature type="domain" description="Organic solvent tolerance-like N-terminal" evidence="4">
    <location>
        <begin position="52"/>
        <end position="139"/>
    </location>
</feature>
<evidence type="ECO:0000256" key="3">
    <source>
        <dbReference type="SAM" id="SignalP"/>
    </source>
</evidence>
<evidence type="ECO:0000313" key="6">
    <source>
        <dbReference type="Proteomes" id="UP001156921"/>
    </source>
</evidence>
<dbReference type="InterPro" id="IPR052037">
    <property type="entry name" value="LPS_export_LptA"/>
</dbReference>
<dbReference type="PANTHER" id="PTHR36504">
    <property type="entry name" value="LIPOPOLYSACCHARIDE EXPORT SYSTEM PROTEIN LPTA"/>
    <property type="match status" value="1"/>
</dbReference>